<dbReference type="AlphaFoldDB" id="A0A0C2FM88"/>
<name>A0A0C2FM88_9BILA</name>
<keyword evidence="2" id="KW-1185">Reference proteome</keyword>
<protein>
    <submittedName>
        <fullName evidence="1">Uncharacterized protein</fullName>
    </submittedName>
</protein>
<gene>
    <name evidence="1" type="ORF">ANCDUO_23984</name>
</gene>
<dbReference type="EMBL" id="KN770508">
    <property type="protein sequence ID" value="KIH45966.1"/>
    <property type="molecule type" value="Genomic_DNA"/>
</dbReference>
<evidence type="ECO:0000313" key="2">
    <source>
        <dbReference type="Proteomes" id="UP000054047"/>
    </source>
</evidence>
<sequence length="36" mass="4287">MSEDRSCTPTSKCWISKQRNPSNKKNHCQYLMRART</sequence>
<proteinExistence type="predicted"/>
<accession>A0A0C2FM88</accession>
<organism evidence="1 2">
    <name type="scientific">Ancylostoma duodenale</name>
    <dbReference type="NCBI Taxonomy" id="51022"/>
    <lineage>
        <taxon>Eukaryota</taxon>
        <taxon>Metazoa</taxon>
        <taxon>Ecdysozoa</taxon>
        <taxon>Nematoda</taxon>
        <taxon>Chromadorea</taxon>
        <taxon>Rhabditida</taxon>
        <taxon>Rhabditina</taxon>
        <taxon>Rhabditomorpha</taxon>
        <taxon>Strongyloidea</taxon>
        <taxon>Ancylostomatidae</taxon>
        <taxon>Ancylostomatinae</taxon>
        <taxon>Ancylostoma</taxon>
    </lineage>
</organism>
<evidence type="ECO:0000313" key="1">
    <source>
        <dbReference type="EMBL" id="KIH45966.1"/>
    </source>
</evidence>
<reference evidence="1 2" key="1">
    <citation type="submission" date="2013-12" db="EMBL/GenBank/DDBJ databases">
        <title>Draft genome of the parsitic nematode Ancylostoma duodenale.</title>
        <authorList>
            <person name="Mitreva M."/>
        </authorList>
    </citation>
    <scope>NUCLEOTIDE SEQUENCE [LARGE SCALE GENOMIC DNA]</scope>
    <source>
        <strain evidence="1 2">Zhejiang</strain>
    </source>
</reference>
<dbReference type="Proteomes" id="UP000054047">
    <property type="component" value="Unassembled WGS sequence"/>
</dbReference>